<feature type="transmembrane region" description="Helical" evidence="9">
    <location>
        <begin position="171"/>
        <end position="191"/>
    </location>
</feature>
<dbReference type="GO" id="GO:0005769">
    <property type="term" value="C:early endosome"/>
    <property type="evidence" value="ECO:0007669"/>
    <property type="project" value="UniProtKB-SubCell"/>
</dbReference>
<feature type="compositionally biased region" description="Pro residues" evidence="8">
    <location>
        <begin position="1"/>
        <end position="20"/>
    </location>
</feature>
<comment type="function">
    <text evidence="7">Acts as a Mg(2+) transporter. Can also transport other divalent cations such as Fe(2+), Sr(2+), Ba(2+), Mn(2+) and Co(2+) but to a much less extent than Mg(2+).</text>
</comment>
<feature type="compositionally biased region" description="Basic and acidic residues" evidence="8">
    <location>
        <begin position="598"/>
        <end position="610"/>
    </location>
</feature>
<feature type="compositionally biased region" description="Polar residues" evidence="8">
    <location>
        <begin position="941"/>
        <end position="951"/>
    </location>
</feature>
<comment type="subcellular location">
    <subcellularLocation>
        <location evidence="2">Early endosome</location>
    </subcellularLocation>
    <subcellularLocation>
        <location evidence="1">Membrane</location>
        <topology evidence="1">Multi-pass membrane protein</topology>
    </subcellularLocation>
</comment>
<dbReference type="Gramene" id="PNW79511">
    <property type="protein sequence ID" value="PNW79511"/>
    <property type="gene ID" value="CHLRE_08g358400v5"/>
</dbReference>
<accession>A0A2K3DG46</accession>
<evidence type="ECO:0000256" key="5">
    <source>
        <dbReference type="ARBA" id="ARBA00022989"/>
    </source>
</evidence>
<feature type="region of interest" description="Disordered" evidence="8">
    <location>
        <begin position="1"/>
        <end position="26"/>
    </location>
</feature>
<feature type="transmembrane region" description="Helical" evidence="9">
    <location>
        <begin position="105"/>
        <end position="124"/>
    </location>
</feature>
<organism evidence="10 11">
    <name type="scientific">Chlamydomonas reinhardtii</name>
    <name type="common">Chlamydomonas smithii</name>
    <dbReference type="NCBI Taxonomy" id="3055"/>
    <lineage>
        <taxon>Eukaryota</taxon>
        <taxon>Viridiplantae</taxon>
        <taxon>Chlorophyta</taxon>
        <taxon>core chlorophytes</taxon>
        <taxon>Chlorophyceae</taxon>
        <taxon>CS clade</taxon>
        <taxon>Chlamydomonadales</taxon>
        <taxon>Chlamydomonadaceae</taxon>
        <taxon>Chlamydomonas</taxon>
    </lineage>
</organism>
<reference evidence="10" key="2">
    <citation type="submission" date="2017-07" db="EMBL/GenBank/DDBJ databases">
        <title>WGS assembly of Chlamydomonas reinhardtii.</title>
        <authorList>
            <consortium name="Chlamydomonas Annotation Team"/>
            <consortium name="JGI Annotation Team"/>
            <person name="Merchant S.S."/>
            <person name="Prochnik S.E."/>
            <person name="Vallon O."/>
            <person name="Harris E.H."/>
            <person name="Karpowicz S.J."/>
            <person name="Witman G.B."/>
            <person name="Terry A."/>
            <person name="Salamov A."/>
            <person name="Fritz-Laylin L.K."/>
            <person name="Marechal-Drouard L."/>
            <person name="Marshall W.F."/>
            <person name="Qu L.H."/>
            <person name="Nelson D.R."/>
            <person name="Sanderfoot A.A."/>
            <person name="Spalding M.H."/>
            <person name="Kapitonov V.V."/>
            <person name="Ren Q."/>
            <person name="Ferris P."/>
            <person name="Lindquist E."/>
            <person name="Shapiro H."/>
            <person name="Lucas S.M."/>
            <person name="Grimwood J."/>
            <person name="Schmutz J."/>
            <person name="Grigoriev I.V."/>
            <person name="Rokhsar D.S."/>
        </authorList>
    </citation>
    <scope>NUCLEOTIDE SEQUENCE</scope>
    <source>
        <strain evidence="10">CC-503 cw92 mt+</strain>
    </source>
</reference>
<feature type="transmembrane region" description="Helical" evidence="9">
    <location>
        <begin position="306"/>
        <end position="328"/>
    </location>
</feature>
<evidence type="ECO:0000256" key="6">
    <source>
        <dbReference type="ARBA" id="ARBA00023136"/>
    </source>
</evidence>
<evidence type="ECO:0000313" key="10">
    <source>
        <dbReference type="EMBL" id="PNW79510.1"/>
    </source>
</evidence>
<dbReference type="EMBL" id="CM008969">
    <property type="protein sequence ID" value="PNW79510.1"/>
    <property type="molecule type" value="Genomic_DNA"/>
</dbReference>
<dbReference type="PANTHER" id="PTHR12570:SF9">
    <property type="entry name" value="MAGNESIUM TRANSPORTER NIPA8-RELATED"/>
    <property type="match status" value="1"/>
</dbReference>
<reference evidence="10 11" key="1">
    <citation type="journal article" date="2007" name="Science">
        <title>The Chlamydomonas genome reveals the evolution of key animal and plant functions.</title>
        <authorList>
            <person name="Merchant S.S."/>
            <person name="Prochnik S.E."/>
            <person name="Vallon O."/>
            <person name="Harris E.H."/>
            <person name="Karpowicz S.J."/>
            <person name="Witman G.B."/>
            <person name="Terry A."/>
            <person name="Salamov A."/>
            <person name="Fritz-Laylin L.K."/>
            <person name="Marechal-Drouard L."/>
            <person name="Marshall W.F."/>
            <person name="Qu L.H."/>
            <person name="Nelson D.R."/>
            <person name="Sanderfoot A.A."/>
            <person name="Spalding M.H."/>
            <person name="Kapitonov V.V."/>
            <person name="Ren Q."/>
            <person name="Ferris P."/>
            <person name="Lindquist E."/>
            <person name="Shapiro H."/>
            <person name="Lucas S.M."/>
            <person name="Grimwood J."/>
            <person name="Schmutz J."/>
            <person name="Cardol P."/>
            <person name="Cerutti H."/>
            <person name="Chanfreau G."/>
            <person name="Chen C.L."/>
            <person name="Cognat V."/>
            <person name="Croft M.T."/>
            <person name="Dent R."/>
            <person name="Dutcher S."/>
            <person name="Fernandez E."/>
            <person name="Fukuzawa H."/>
            <person name="Gonzalez-Ballester D."/>
            <person name="Gonzalez-Halphen D."/>
            <person name="Hallmann A."/>
            <person name="Hanikenne M."/>
            <person name="Hippler M."/>
            <person name="Inwood W."/>
            <person name="Jabbari K."/>
            <person name="Kalanon M."/>
            <person name="Kuras R."/>
            <person name="Lefebvre P.A."/>
            <person name="Lemaire S.D."/>
            <person name="Lobanov A.V."/>
            <person name="Lohr M."/>
            <person name="Manuell A."/>
            <person name="Meier I."/>
            <person name="Mets L."/>
            <person name="Mittag M."/>
            <person name="Mittelmeier T."/>
            <person name="Moroney J.V."/>
            <person name="Moseley J."/>
            <person name="Napoli C."/>
            <person name="Nedelcu A.M."/>
            <person name="Niyogi K."/>
            <person name="Novoselov S.V."/>
            <person name="Paulsen I.T."/>
            <person name="Pazour G."/>
            <person name="Purton S."/>
            <person name="Ral J.P."/>
            <person name="Riano-Pachon D.M."/>
            <person name="Riekhof W."/>
            <person name="Rymarquis L."/>
            <person name="Schroda M."/>
            <person name="Stern D."/>
            <person name="Umen J."/>
            <person name="Willows R."/>
            <person name="Wilson N."/>
            <person name="Zimmer S.L."/>
            <person name="Allmer J."/>
            <person name="Balk J."/>
            <person name="Bisova K."/>
            <person name="Chen C.J."/>
            <person name="Elias M."/>
            <person name="Gendler K."/>
            <person name="Hauser C."/>
            <person name="Lamb M.R."/>
            <person name="Ledford H."/>
            <person name="Long J.C."/>
            <person name="Minagawa J."/>
            <person name="Page M.D."/>
            <person name="Pan J."/>
            <person name="Pootakham W."/>
            <person name="Roje S."/>
            <person name="Rose A."/>
            <person name="Stahlberg E."/>
            <person name="Terauchi A.M."/>
            <person name="Yang P."/>
            <person name="Ball S."/>
            <person name="Bowler C."/>
            <person name="Dieckmann C.L."/>
            <person name="Gladyshev V.N."/>
            <person name="Green P."/>
            <person name="Jorgensen R."/>
            <person name="Mayfield S."/>
            <person name="Mueller-Roeber B."/>
            <person name="Rajamani S."/>
            <person name="Sayre R.T."/>
            <person name="Brokstein P."/>
            <person name="Dubchak I."/>
            <person name="Goodstein D."/>
            <person name="Hornick L."/>
            <person name="Huang Y.W."/>
            <person name="Jhaveri J."/>
            <person name="Luo Y."/>
            <person name="Martinez D."/>
            <person name="Ngau W.C."/>
            <person name="Otillar B."/>
            <person name="Poliakov A."/>
            <person name="Porter A."/>
            <person name="Szajkowski L."/>
            <person name="Werner G."/>
            <person name="Zhou K."/>
            <person name="Grigoriev I.V."/>
            <person name="Rokhsar D.S."/>
            <person name="Grossman A.R."/>
        </authorList>
    </citation>
    <scope>NUCLEOTIDE SEQUENCE [LARGE SCALE GENOMIC DNA]</scope>
    <source>
        <strain evidence="11">CC-503</strain>
        <strain evidence="10">CC-503 cw92 mt+</strain>
    </source>
</reference>
<gene>
    <name evidence="10" type="ORF">CHLRE_08g358400v5</name>
</gene>
<dbReference type="RefSeq" id="XP_042921708.1">
    <property type="nucleotide sequence ID" value="XM_043064707.1"/>
</dbReference>
<dbReference type="SUPFAM" id="SSF103481">
    <property type="entry name" value="Multidrug resistance efflux transporter EmrE"/>
    <property type="match status" value="1"/>
</dbReference>
<keyword evidence="4 9" id="KW-0812">Transmembrane</keyword>
<feature type="region of interest" description="Disordered" evidence="8">
    <location>
        <begin position="406"/>
        <end position="473"/>
    </location>
</feature>
<keyword evidence="11" id="KW-1185">Reference proteome</keyword>
<feature type="compositionally biased region" description="Basic and acidic residues" evidence="8">
    <location>
        <begin position="442"/>
        <end position="451"/>
    </location>
</feature>
<keyword evidence="5 9" id="KW-1133">Transmembrane helix</keyword>
<dbReference type="Proteomes" id="UP000006906">
    <property type="component" value="Chromosome 8"/>
</dbReference>
<evidence type="ECO:0000256" key="8">
    <source>
        <dbReference type="SAM" id="MobiDB-lite"/>
    </source>
</evidence>
<feature type="region of interest" description="Disordered" evidence="8">
    <location>
        <begin position="745"/>
        <end position="765"/>
    </location>
</feature>
<dbReference type="Gramene" id="PNW79510">
    <property type="protein sequence ID" value="PNW79510"/>
    <property type="gene ID" value="CHLRE_08g358400v5"/>
</dbReference>
<dbReference type="EMBL" id="CM008969">
    <property type="protein sequence ID" value="PNW79511.1"/>
    <property type="molecule type" value="Genomic_DNA"/>
</dbReference>
<dbReference type="Pfam" id="PF05653">
    <property type="entry name" value="Mg_trans_NIPA"/>
    <property type="match status" value="1"/>
</dbReference>
<feature type="transmembrane region" description="Helical" evidence="9">
    <location>
        <begin position="248"/>
        <end position="265"/>
    </location>
</feature>
<feature type="transmembrane region" description="Helical" evidence="9">
    <location>
        <begin position="131"/>
        <end position="151"/>
    </location>
</feature>
<feature type="compositionally biased region" description="Polar residues" evidence="8">
    <location>
        <begin position="408"/>
        <end position="420"/>
    </location>
</feature>
<dbReference type="PaxDb" id="3055-EDO97104"/>
<feature type="transmembrane region" description="Helical" evidence="9">
    <location>
        <begin position="277"/>
        <end position="300"/>
    </location>
</feature>
<dbReference type="AlphaFoldDB" id="A0A2K3DG46"/>
<dbReference type="KEGG" id="cre:CHLRE_08g358400v5"/>
<feature type="transmembrane region" description="Helical" evidence="9">
    <location>
        <begin position="31"/>
        <end position="50"/>
    </location>
</feature>
<protein>
    <recommendedName>
        <fullName evidence="12">Magnesium transporter</fullName>
    </recommendedName>
</protein>
<dbReference type="GO" id="GO:0015095">
    <property type="term" value="F:magnesium ion transmembrane transporter activity"/>
    <property type="evidence" value="ECO:0007669"/>
    <property type="project" value="InterPro"/>
</dbReference>
<evidence type="ECO:0000256" key="9">
    <source>
        <dbReference type="SAM" id="Phobius"/>
    </source>
</evidence>
<dbReference type="GO" id="GO:0016020">
    <property type="term" value="C:membrane"/>
    <property type="evidence" value="ECO:0007669"/>
    <property type="project" value="UniProtKB-SubCell"/>
</dbReference>
<feature type="transmembrane region" description="Helical" evidence="9">
    <location>
        <begin position="203"/>
        <end position="228"/>
    </location>
</feature>
<dbReference type="ExpressionAtlas" id="A0A2K3DG46">
    <property type="expression patterns" value="baseline"/>
</dbReference>
<feature type="compositionally biased region" description="Polar residues" evidence="8">
    <location>
        <begin position="452"/>
        <end position="473"/>
    </location>
</feature>
<evidence type="ECO:0000256" key="7">
    <source>
        <dbReference type="ARBA" id="ARBA00025284"/>
    </source>
</evidence>
<name>A0A2K3DG46_CHLRE</name>
<keyword evidence="6 9" id="KW-0472">Membrane</keyword>
<evidence type="ECO:0000313" key="11">
    <source>
        <dbReference type="Proteomes" id="UP000006906"/>
    </source>
</evidence>
<dbReference type="InterPro" id="IPR008521">
    <property type="entry name" value="Mg_trans_NIPA"/>
</dbReference>
<dbReference type="PANTHER" id="PTHR12570">
    <property type="match status" value="1"/>
</dbReference>
<feature type="transmembrane region" description="Helical" evidence="9">
    <location>
        <begin position="79"/>
        <end position="99"/>
    </location>
</feature>
<sequence>MDSPSPWPPPFPSSPSPPSPDVTDEDSSPDLWYVGAIINVVGSVSINLGMNLMKLGHNKRGELDMPEEEKPPIRKFKSWVIGLIIFITGNVLNFVSFAFAAQSLLAALGSLQLVCNVFFAYMVNKEPVTKLIIFSTGCIIGGCVLLVVFGNQSSETYTVDELIDFYKKPAYIVYLVMMGVVVFGTYVLYLHSKKVCRKRGQRGVWYFLMLMSYSVFSAMLGSQSVLFGKSISVILRTTFSGDNQLGNWYTWVVLPVFTFAALFWVTRLNKGLRMFPAMVIVPLMQICWTLFSIVSGMIYFEEYKGFTTLMWIMFPVGVVIVFSGVFLLTLGGGRAPPPDELEEEEKMPDSAAGSLSKMTVHENAMFTSRPDGETGPLELGPPASAKMSLGQTLRFTSTWAPASVAVSPGSNMNRTLMTNESLRRQRRPTEAMSDLNATSRTNRTDDPHNYDKNSTLNRTAQSNTSRVSETPSMMGTMKKGIKSMHNRLTSDLGIETKTGFKLAMGLGDGALSGVSLFAMPALDFTSTKRTSRSGASAAQHNGAADSAILSALPRSKFFGKPDHHDGLTTIAEGSGLPKAPSSELGASLTASSQLPSSREGHRYSPDEAKHKEHATHGAGVQQEAAATGKPPSNKPLGEAAFVGLLPGPSFKPSRAAALEDEVPRTPSMAPTPAGAGSGPNFRVGRSRNGPAEVSLALPAGFAPVLAPGSAAAAMTGAAAATLATAGGTDFVDGAAAAAYGRPAAMQGGGPAPQDMAMPGPGASGPGRPLGMPRPGSLAAMLPDGVPLSSAGSMVLHDSRPSTPPEVMLAGVGASGNFQGVNLQSPRLQQQQVQQQYMSPIPYSVLQRAHTPPLAGSRLPAPHLLVPGMPVVAHIQPMLQPAVSGGHYAQMLAGQHIAGPDLSGGGLPPTLSAPPRVMTPVGSLGGAGAGSTGSPSGVLMASHNQSPRGLSVSRSWAGSLGGGMNVSRSSPLRGSVFSHFQRPLRPWQG</sequence>
<dbReference type="InterPro" id="IPR037185">
    <property type="entry name" value="EmrE-like"/>
</dbReference>
<proteinExistence type="inferred from homology"/>
<evidence type="ECO:0000256" key="1">
    <source>
        <dbReference type="ARBA" id="ARBA00004141"/>
    </source>
</evidence>
<evidence type="ECO:0008006" key="12">
    <source>
        <dbReference type="Google" id="ProtNLM"/>
    </source>
</evidence>
<evidence type="ECO:0000256" key="4">
    <source>
        <dbReference type="ARBA" id="ARBA00022692"/>
    </source>
</evidence>
<comment type="similarity">
    <text evidence="3">Belongs to the NIPA (TC 2.A.7) family.</text>
</comment>
<feature type="region of interest" description="Disordered" evidence="8">
    <location>
        <begin position="559"/>
        <end position="639"/>
    </location>
</feature>
<evidence type="ECO:0000256" key="3">
    <source>
        <dbReference type="ARBA" id="ARBA00007001"/>
    </source>
</evidence>
<dbReference type="OrthoDB" id="165382at2759"/>
<dbReference type="RefSeq" id="XP_042921707.1">
    <property type="nucleotide sequence ID" value="XM_043064706.1"/>
</dbReference>
<dbReference type="GeneID" id="5727784"/>
<feature type="region of interest" description="Disordered" evidence="8">
    <location>
        <begin position="922"/>
        <end position="951"/>
    </location>
</feature>
<evidence type="ECO:0000256" key="2">
    <source>
        <dbReference type="ARBA" id="ARBA00004412"/>
    </source>
</evidence>